<dbReference type="PANTHER" id="PTHR32196:SF63">
    <property type="entry name" value="INNER MEMBRANE ABC TRANSPORTER PERMEASE PROTEIN YJFF"/>
    <property type="match status" value="1"/>
</dbReference>
<keyword evidence="5 7" id="KW-0472">Membrane</keyword>
<protein>
    <submittedName>
        <fullName evidence="8">Sugar ABC transporter permease YjfF</fullName>
    </submittedName>
</protein>
<evidence type="ECO:0000313" key="9">
    <source>
        <dbReference type="Proteomes" id="UP000509702"/>
    </source>
</evidence>
<reference evidence="8 9" key="1">
    <citation type="submission" date="2020-06" db="EMBL/GenBank/DDBJ databases">
        <title>Complete genome of Azosprillum oryzae KACC14407.</title>
        <authorList>
            <person name="Kim M."/>
            <person name="Park Y.-J."/>
            <person name="Shin J.-H."/>
        </authorList>
    </citation>
    <scope>NUCLEOTIDE SEQUENCE [LARGE SCALE GENOMIC DNA]</scope>
    <source>
        <strain evidence="8 9">KACC 14407</strain>
        <plasmid evidence="8 9">unnamed5</plasmid>
    </source>
</reference>
<evidence type="ECO:0000256" key="4">
    <source>
        <dbReference type="ARBA" id="ARBA00022989"/>
    </source>
</evidence>
<feature type="transmembrane region" description="Helical" evidence="7">
    <location>
        <begin position="344"/>
        <end position="368"/>
    </location>
</feature>
<dbReference type="Pfam" id="PF02653">
    <property type="entry name" value="BPD_transp_2"/>
    <property type="match status" value="1"/>
</dbReference>
<feature type="transmembrane region" description="Helical" evidence="7">
    <location>
        <begin position="294"/>
        <end position="313"/>
    </location>
</feature>
<comment type="subcellular location">
    <subcellularLocation>
        <location evidence="1">Cell membrane</location>
        <topology evidence="1">Multi-pass membrane protein</topology>
    </subcellularLocation>
</comment>
<gene>
    <name evidence="8" type="primary">yjfF</name>
    <name evidence="8" type="ORF">HUE56_23180</name>
</gene>
<keyword evidence="8" id="KW-0614">Plasmid</keyword>
<keyword evidence="3 7" id="KW-0812">Transmembrane</keyword>
<dbReference type="InterPro" id="IPR001851">
    <property type="entry name" value="ABC_transp_permease"/>
</dbReference>
<feature type="transmembrane region" description="Helical" evidence="7">
    <location>
        <begin position="467"/>
        <end position="487"/>
    </location>
</feature>
<dbReference type="EMBL" id="CP054620">
    <property type="protein sequence ID" value="QKS53419.1"/>
    <property type="molecule type" value="Genomic_DNA"/>
</dbReference>
<evidence type="ECO:0000313" key="8">
    <source>
        <dbReference type="EMBL" id="QKS53419.1"/>
    </source>
</evidence>
<accession>A0A6N1APK3</accession>
<keyword evidence="4 7" id="KW-1133">Transmembrane helix</keyword>
<feature type="compositionally biased region" description="Basic and acidic residues" evidence="6">
    <location>
        <begin position="31"/>
        <end position="42"/>
    </location>
</feature>
<dbReference type="GO" id="GO:0022857">
    <property type="term" value="F:transmembrane transporter activity"/>
    <property type="evidence" value="ECO:0007669"/>
    <property type="project" value="InterPro"/>
</dbReference>
<sequence length="581" mass="59855">MGTAGGVGGVAGRRAAVRAVEWAAGGGAAHPADHRHPDPDGRRARHRPAGDGGADRHLHQPGAGLHRRRVLPDRADAGGHHHRAAGGHGAAGAGDRAGADDRGGRHQPAVQRRGRRQHAGDSGRRLCLVWAVRRGGRTDRHRRHPRRRRQQCRAVAGAGRHPGGGGRRHVAAGRAVRAGAVGGGGADHPGDEHRHPAERLQAGIQPDRQGGRPAGRPAAAIADADPVPAASQGRPADGRGQAAGGADQRRGKAMTSALQRFLPLIVTTAVLVVGFLMCAAQFPNFASWRVVGNLLTDNAFLGITAIGMTFVILSGGIDLSVGAVIGFTTVLLAVLIEHGGWHPLAAFAVALIAAGGFGAAMGGVIHVFQMPPFIVTLAGMFIARGLGFVLTTDSVPINHPLYGELNDIALRFGAGGKLSLPAMLMLGVVVAAVVLAHWTRFGANLYALGGNRQSAELMGVPVGRTTVAVYALSGLLAGLAGIVFSLYTGAGYSLAATGVELDTITAVVIGGTQLTGGYGYVVGTFVGVLIQGLIQTYITFDGTLSSWWTKIAIGVLLFVFILLQKGLLTVWAGRGGEPAEA</sequence>
<dbReference type="CDD" id="cd06579">
    <property type="entry name" value="TM_PBP1_transp_AraH_like"/>
    <property type="match status" value="1"/>
</dbReference>
<dbReference type="AlphaFoldDB" id="A0A6N1APK3"/>
<keyword evidence="9" id="KW-1185">Reference proteome</keyword>
<evidence type="ECO:0000256" key="5">
    <source>
        <dbReference type="ARBA" id="ARBA00023136"/>
    </source>
</evidence>
<dbReference type="GO" id="GO:0005886">
    <property type="term" value="C:plasma membrane"/>
    <property type="evidence" value="ECO:0007669"/>
    <property type="project" value="UniProtKB-SubCell"/>
</dbReference>
<feature type="transmembrane region" description="Helical" evidence="7">
    <location>
        <begin position="544"/>
        <end position="563"/>
    </location>
</feature>
<dbReference type="NCBIfam" id="NF008630">
    <property type="entry name" value="PRK11618.1"/>
    <property type="match status" value="1"/>
</dbReference>
<evidence type="ECO:0000256" key="3">
    <source>
        <dbReference type="ARBA" id="ARBA00022692"/>
    </source>
</evidence>
<feature type="compositionally biased region" description="Basic residues" evidence="6">
    <location>
        <begin position="139"/>
        <end position="151"/>
    </location>
</feature>
<name>A0A6N1APK3_9PROT</name>
<dbReference type="KEGG" id="aoz:HUE56_23180"/>
<feature type="region of interest" description="Disordered" evidence="6">
    <location>
        <begin position="136"/>
        <end position="171"/>
    </location>
</feature>
<feature type="compositionally biased region" description="Low complexity" evidence="6">
    <location>
        <begin position="214"/>
        <end position="246"/>
    </location>
</feature>
<feature type="region of interest" description="Disordered" evidence="6">
    <location>
        <begin position="203"/>
        <end position="250"/>
    </location>
</feature>
<feature type="transmembrane region" description="Helical" evidence="7">
    <location>
        <begin position="261"/>
        <end position="282"/>
    </location>
</feature>
<feature type="transmembrane region" description="Helical" evidence="7">
    <location>
        <begin position="319"/>
        <end position="337"/>
    </location>
</feature>
<feature type="region of interest" description="Disordered" evidence="6">
    <location>
        <begin position="22"/>
        <end position="122"/>
    </location>
</feature>
<feature type="transmembrane region" description="Helical" evidence="7">
    <location>
        <begin position="518"/>
        <end position="538"/>
    </location>
</feature>
<evidence type="ECO:0000256" key="6">
    <source>
        <dbReference type="SAM" id="MobiDB-lite"/>
    </source>
</evidence>
<evidence type="ECO:0000256" key="2">
    <source>
        <dbReference type="ARBA" id="ARBA00022475"/>
    </source>
</evidence>
<dbReference type="PANTHER" id="PTHR32196">
    <property type="entry name" value="ABC TRANSPORTER PERMEASE PROTEIN YPHD-RELATED-RELATED"/>
    <property type="match status" value="1"/>
</dbReference>
<keyword evidence="2" id="KW-1003">Cell membrane</keyword>
<organism evidence="8 9">
    <name type="scientific">Azospirillum oryzae</name>
    <dbReference type="NCBI Taxonomy" id="286727"/>
    <lineage>
        <taxon>Bacteria</taxon>
        <taxon>Pseudomonadati</taxon>
        <taxon>Pseudomonadota</taxon>
        <taxon>Alphaproteobacteria</taxon>
        <taxon>Rhodospirillales</taxon>
        <taxon>Azospirillaceae</taxon>
        <taxon>Azospirillum</taxon>
    </lineage>
</organism>
<feature type="transmembrane region" description="Helical" evidence="7">
    <location>
        <begin position="374"/>
        <end position="397"/>
    </location>
</feature>
<feature type="compositionally biased region" description="Basic and acidic residues" evidence="6">
    <location>
        <begin position="70"/>
        <end position="79"/>
    </location>
</feature>
<feature type="transmembrane region" description="Helical" evidence="7">
    <location>
        <begin position="418"/>
        <end position="438"/>
    </location>
</feature>
<dbReference type="Proteomes" id="UP000509702">
    <property type="component" value="Plasmid unnamed5"/>
</dbReference>
<evidence type="ECO:0000256" key="1">
    <source>
        <dbReference type="ARBA" id="ARBA00004651"/>
    </source>
</evidence>
<geneLocation type="plasmid" evidence="8 9">
    <name>unnamed5</name>
</geneLocation>
<evidence type="ECO:0000256" key="7">
    <source>
        <dbReference type="SAM" id="Phobius"/>
    </source>
</evidence>
<proteinExistence type="predicted"/>